<dbReference type="InterPro" id="IPR012341">
    <property type="entry name" value="6hp_glycosidase-like_sf"/>
</dbReference>
<dbReference type="PROSITE" id="PS00698">
    <property type="entry name" value="GH9_3"/>
    <property type="match status" value="1"/>
</dbReference>
<gene>
    <name evidence="2" type="ORF">FXN61_41560</name>
</gene>
<reference evidence="2 3" key="1">
    <citation type="submission" date="2019-08" db="EMBL/GenBank/DDBJ databases">
        <title>Lentzea from Indian Himalayas.</title>
        <authorList>
            <person name="Mandal S."/>
            <person name="Mallick Gupta A."/>
            <person name="Maiti P.K."/>
            <person name="Sarkar J."/>
            <person name="Mandal S."/>
        </authorList>
    </citation>
    <scope>NUCLEOTIDE SEQUENCE [LARGE SCALE GENOMIC DNA]</scope>
    <source>
        <strain evidence="2 3">PSKA42</strain>
    </source>
</reference>
<accession>A0ABX1FV24</accession>
<dbReference type="InterPro" id="IPR033126">
    <property type="entry name" value="Glyco_hydro_9_Asp/Glu_AS"/>
</dbReference>
<sequence>PQQKCWVDDIGAYSVNEVAVNWNSALAWVTGKGGEEDKEHKSNYLVPTDEFFDDDRMVAPPVIGG</sequence>
<keyword evidence="1" id="KW-0624">Polysaccharide degradation</keyword>
<organism evidence="2 3">
    <name type="scientific">Lentzea indica</name>
    <dbReference type="NCBI Taxonomy" id="2604800"/>
    <lineage>
        <taxon>Bacteria</taxon>
        <taxon>Bacillati</taxon>
        <taxon>Actinomycetota</taxon>
        <taxon>Actinomycetes</taxon>
        <taxon>Pseudonocardiales</taxon>
        <taxon>Pseudonocardiaceae</taxon>
        <taxon>Lentzea</taxon>
    </lineage>
</organism>
<dbReference type="Gene3D" id="1.50.10.10">
    <property type="match status" value="1"/>
</dbReference>
<dbReference type="InterPro" id="IPR008928">
    <property type="entry name" value="6-hairpin_glycosidase_sf"/>
</dbReference>
<feature type="active site" evidence="1">
    <location>
        <position position="17"/>
    </location>
</feature>
<feature type="non-terminal residue" evidence="2">
    <location>
        <position position="1"/>
    </location>
</feature>
<keyword evidence="1" id="KW-0378">Hydrolase</keyword>
<feature type="active site" evidence="1">
    <location>
        <position position="8"/>
    </location>
</feature>
<protein>
    <submittedName>
        <fullName evidence="2">Uncharacterized protein</fullName>
    </submittedName>
</protein>
<dbReference type="EMBL" id="VSRL01000292">
    <property type="protein sequence ID" value="NKE62867.1"/>
    <property type="molecule type" value="Genomic_DNA"/>
</dbReference>
<keyword evidence="1" id="KW-0119">Carbohydrate metabolism</keyword>
<keyword evidence="1" id="KW-0326">Glycosidase</keyword>
<dbReference type="RefSeq" id="WP_167979481.1">
    <property type="nucleotide sequence ID" value="NZ_VSRL01000292.1"/>
</dbReference>
<name>A0ABX1FV24_9PSEU</name>
<proteinExistence type="inferred from homology"/>
<keyword evidence="3" id="KW-1185">Reference proteome</keyword>
<evidence type="ECO:0000313" key="3">
    <source>
        <dbReference type="Proteomes" id="UP001515943"/>
    </source>
</evidence>
<evidence type="ECO:0000313" key="2">
    <source>
        <dbReference type="EMBL" id="NKE62867.1"/>
    </source>
</evidence>
<evidence type="ECO:0000256" key="1">
    <source>
        <dbReference type="PROSITE-ProRule" id="PRU10060"/>
    </source>
</evidence>
<comment type="similarity">
    <text evidence="1">Belongs to the glycosyl hydrolase 9 (cellulase E) family.</text>
</comment>
<comment type="caution">
    <text evidence="2">The sequence shown here is derived from an EMBL/GenBank/DDBJ whole genome shotgun (WGS) entry which is preliminary data.</text>
</comment>
<dbReference type="Proteomes" id="UP001515943">
    <property type="component" value="Unassembled WGS sequence"/>
</dbReference>
<dbReference type="SUPFAM" id="SSF48208">
    <property type="entry name" value="Six-hairpin glycosidases"/>
    <property type="match status" value="1"/>
</dbReference>